<comment type="subcellular location">
    <subcellularLocation>
        <location evidence="1">Nucleus</location>
    </subcellularLocation>
</comment>
<evidence type="ECO:0000256" key="4">
    <source>
        <dbReference type="ARBA" id="ARBA00023242"/>
    </source>
</evidence>
<dbReference type="GO" id="GO:0006281">
    <property type="term" value="P:DNA repair"/>
    <property type="evidence" value="ECO:0007669"/>
    <property type="project" value="UniProtKB-KW"/>
</dbReference>
<sequence>MADVIVPPKKLKQARLSFGKPVSKSEENKENLLHQNSLKSIKKALKNVSSLDQVSNNAVSNDKENKLDAHAVQVKVDVHSTIQCPEVSTSIHSDSEHETPLPDVEQNIDDAINAVINRAVNDKEAFIESCLFRDSKKRRRSRSPNPAETIIIDNDDPNPVVTTHLSPEHCKSSIIVPTVVIQSPESMHKPKKPRRSVLEMLGKGPDKHAAGTDKEEDVVEVMDCDSDLTEPVALKHCTVMLNKEVMCIDLDASQPDTPTVEANNDQVDEDVNSTKTEDQKCLVTPSKDKLEPNTSACSPTSNKKQTSPKQRSARKVNPETQKKKEEKEREKEERKRLKEEERHQKEMEKLELKRKREEERLQRDEEKRKIKEELDRMKEERLKKKQEENEKRKAELEAKRLEKEQKDEERQREKEKKEAEKKLKEEEKQKHLEEKLKLEEEKKRIKDKQASVFKNFFTSPSSEKRVLRRSIGDFVQFQLKEDMFLAPATRRKLTSNFISSLDNMLGSQSQKELYVHEIKCGKRKHEKGKPTIPIKRNRLLSLTEDGLEVIHIDENSCSSVKPFKAKFLQFSENNRPPYFGTWRKTSKVIKGKTPFEKDTELFDYEVDSDDEWEDPGEGEDIANSDGEEETEKDEDEDEGDGFFVPHGYLSDDEGIDADGEVNEDLSEQKLRIKQQEFENSFKQKIKVLSPVIIGCIWPDDQENFHKRKQQALDEFRMMVFDEIPIDLEMTQIVAARTPRVKTETSKPAKQPRNVPEDAMPDLIRMLHGNPHSSQRLVKEFQTYWQTHNTSASSNQGSTTLEVPMETEAESNSADHEVSNILVPAHVKKCESGAASAVHHLPASPKPSAGKASDVMADGSLADVTIFTPIDKGPHWIPKSQILKKIKEIGVYGRRDTLSRSCWFVLDEVFDKYSLDREKFPIPCCWEYITKVPDIKIIQVAEHTPANATNDAKEPTQPAAKKMTIQKFTAKVSAETLLEKSLKKDVEEKEKQAMQTQETSLSINKFATAKVSAEELIESSRQKLARQQQQGPRRVEFATLAVGNAQCQPWEEMNEVPNHPAAFGVPTHAAFKSFFGIEMGETAKSVAPEEIGVQTTGVNEKPGTSAEDNLTDSDSRKGIESVAE</sequence>
<feature type="compositionally biased region" description="Basic and acidic residues" evidence="6">
    <location>
        <begin position="1112"/>
        <end position="1123"/>
    </location>
</feature>
<feature type="compositionally biased region" description="Basic and acidic residues" evidence="6">
    <location>
        <begin position="316"/>
        <end position="432"/>
    </location>
</feature>
<organism evidence="9">
    <name type="scientific">Phallusia mammillata</name>
    <dbReference type="NCBI Taxonomy" id="59560"/>
    <lineage>
        <taxon>Eukaryota</taxon>
        <taxon>Metazoa</taxon>
        <taxon>Chordata</taxon>
        <taxon>Tunicata</taxon>
        <taxon>Ascidiacea</taxon>
        <taxon>Phlebobranchia</taxon>
        <taxon>Ascidiidae</taxon>
        <taxon>Phallusia</taxon>
    </lineage>
</organism>
<dbReference type="GO" id="GO:0005634">
    <property type="term" value="C:nucleus"/>
    <property type="evidence" value="ECO:0007669"/>
    <property type="project" value="UniProtKB-SubCell"/>
</dbReference>
<gene>
    <name evidence="9" type="primary">LOC101242947</name>
</gene>
<evidence type="ECO:0000313" key="9">
    <source>
        <dbReference type="EMBL" id="CAB3263111.1"/>
    </source>
</evidence>
<evidence type="ECO:0000259" key="8">
    <source>
        <dbReference type="Pfam" id="PF15539"/>
    </source>
</evidence>
<keyword evidence="4" id="KW-0539">Nucleus</keyword>
<keyword evidence="5" id="KW-0175">Coiled coil</keyword>
<evidence type="ECO:0000256" key="5">
    <source>
        <dbReference type="SAM" id="Coils"/>
    </source>
</evidence>
<dbReference type="EMBL" id="LR787249">
    <property type="protein sequence ID" value="CAB3263111.1"/>
    <property type="molecule type" value="mRNA"/>
</dbReference>
<feature type="region of interest" description="Disordered" evidence="6">
    <location>
        <begin position="606"/>
        <end position="658"/>
    </location>
</feature>
<reference evidence="9" key="1">
    <citation type="submission" date="2020-04" db="EMBL/GenBank/DDBJ databases">
        <authorList>
            <person name="Neveu A P."/>
        </authorList>
    </citation>
    <scope>NUCLEOTIDE SEQUENCE</scope>
    <source>
        <tissue evidence="9">Whole embryo</tissue>
    </source>
</reference>
<feature type="coiled-coil region" evidence="5">
    <location>
        <begin position="978"/>
        <end position="1029"/>
    </location>
</feature>
<evidence type="ECO:0000256" key="3">
    <source>
        <dbReference type="ARBA" id="ARBA00023204"/>
    </source>
</evidence>
<keyword evidence="3" id="KW-0234">DNA repair</keyword>
<feature type="domain" description="Chromatin assembly factor 1 subunit p150 C-terminal" evidence="8">
    <location>
        <begin position="683"/>
        <end position="801"/>
    </location>
</feature>
<accession>A0A6F9DIT0</accession>
<evidence type="ECO:0000256" key="1">
    <source>
        <dbReference type="ARBA" id="ARBA00004123"/>
    </source>
</evidence>
<feature type="compositionally biased region" description="Polar residues" evidence="6">
    <location>
        <begin position="292"/>
        <end position="310"/>
    </location>
</feature>
<feature type="domain" description="Chromatin assembly factor 1 subunit p150 C-terminal" evidence="8">
    <location>
        <begin position="876"/>
        <end position="935"/>
    </location>
</feature>
<feature type="domain" description="Chromatin assembly factor 1 subunit A dimerization" evidence="7">
    <location>
        <begin position="566"/>
        <end position="638"/>
    </location>
</feature>
<dbReference type="PANTHER" id="PTHR15272">
    <property type="entry name" value="CHROMATIN ASSEMBLY FACTOR 1 SUBUNIT A CAF-1 SUBUNIT A"/>
    <property type="match status" value="1"/>
</dbReference>
<dbReference type="CDD" id="cd22249">
    <property type="entry name" value="UDM1_RNF168_RNF169-like"/>
    <property type="match status" value="1"/>
</dbReference>
<dbReference type="GO" id="GO:0006334">
    <property type="term" value="P:nucleosome assembly"/>
    <property type="evidence" value="ECO:0007669"/>
    <property type="project" value="TreeGrafter"/>
</dbReference>
<dbReference type="InterPro" id="IPR029105">
    <property type="entry name" value="CAF1-p150_C2"/>
</dbReference>
<evidence type="ECO:0000256" key="6">
    <source>
        <dbReference type="SAM" id="MobiDB-lite"/>
    </source>
</evidence>
<dbReference type="PANTHER" id="PTHR15272:SF0">
    <property type="entry name" value="CHROMATIN ASSEMBLY FACTOR 1 SUBUNIT A"/>
    <property type="match status" value="1"/>
</dbReference>
<feature type="compositionally biased region" description="Polar residues" evidence="6">
    <location>
        <begin position="255"/>
        <end position="265"/>
    </location>
</feature>
<name>A0A6F9DIT0_9ASCI</name>
<dbReference type="AlphaFoldDB" id="A0A6F9DIT0"/>
<feature type="region of interest" description="Disordered" evidence="6">
    <location>
        <begin position="1085"/>
        <end position="1123"/>
    </location>
</feature>
<dbReference type="GO" id="GO:0033186">
    <property type="term" value="C:CAF-1 complex"/>
    <property type="evidence" value="ECO:0007669"/>
    <property type="project" value="TreeGrafter"/>
</dbReference>
<feature type="compositionally biased region" description="Basic and acidic residues" evidence="6">
    <location>
        <begin position="275"/>
        <end position="291"/>
    </location>
</feature>
<protein>
    <submittedName>
        <fullName evidence="9">Uncharacterized protein LOC101242947</fullName>
    </submittedName>
</protein>
<feature type="compositionally biased region" description="Acidic residues" evidence="6">
    <location>
        <begin position="606"/>
        <end position="640"/>
    </location>
</feature>
<dbReference type="InterPro" id="IPR022043">
    <property type="entry name" value="CAF1A_DD"/>
</dbReference>
<keyword evidence="2" id="KW-0227">DNA damage</keyword>
<feature type="region of interest" description="Disordered" evidence="6">
    <location>
        <begin position="255"/>
        <end position="432"/>
    </location>
</feature>
<dbReference type="Pfam" id="PF12253">
    <property type="entry name" value="CAF1A_dimeriz"/>
    <property type="match status" value="1"/>
</dbReference>
<evidence type="ECO:0000259" key="7">
    <source>
        <dbReference type="Pfam" id="PF12253"/>
    </source>
</evidence>
<evidence type="ECO:0000256" key="2">
    <source>
        <dbReference type="ARBA" id="ARBA00022763"/>
    </source>
</evidence>
<feature type="region of interest" description="Disordered" evidence="6">
    <location>
        <begin position="135"/>
        <end position="159"/>
    </location>
</feature>
<dbReference type="Pfam" id="PF15539">
    <property type="entry name" value="CAF1-p150_C2"/>
    <property type="match status" value="2"/>
</dbReference>
<proteinExistence type="evidence at transcript level"/>